<dbReference type="EnsemblMetazoa" id="tetur11g05900.1">
    <property type="protein sequence ID" value="tetur11g05900.1"/>
    <property type="gene ID" value="tetur11g05900"/>
</dbReference>
<name>T1KHX0_TETUR</name>
<keyword evidence="2" id="KW-1185">Reference proteome</keyword>
<sequence>MKQMEIRILKFNMLIIWWTHRLFLTSKNRLFAHHPFGLVNNYNFGSIQGLIGNIR</sequence>
<dbReference type="EMBL" id="CAEY01000080">
    <property type="status" value="NOT_ANNOTATED_CDS"/>
    <property type="molecule type" value="Genomic_DNA"/>
</dbReference>
<organism evidence="1 2">
    <name type="scientific">Tetranychus urticae</name>
    <name type="common">Two-spotted spider mite</name>
    <dbReference type="NCBI Taxonomy" id="32264"/>
    <lineage>
        <taxon>Eukaryota</taxon>
        <taxon>Metazoa</taxon>
        <taxon>Ecdysozoa</taxon>
        <taxon>Arthropoda</taxon>
        <taxon>Chelicerata</taxon>
        <taxon>Arachnida</taxon>
        <taxon>Acari</taxon>
        <taxon>Acariformes</taxon>
        <taxon>Trombidiformes</taxon>
        <taxon>Prostigmata</taxon>
        <taxon>Eleutherengona</taxon>
        <taxon>Raphignathae</taxon>
        <taxon>Tetranychoidea</taxon>
        <taxon>Tetranychidae</taxon>
        <taxon>Tetranychus</taxon>
    </lineage>
</organism>
<proteinExistence type="predicted"/>
<protein>
    <submittedName>
        <fullName evidence="1">Uncharacterized protein</fullName>
    </submittedName>
</protein>
<evidence type="ECO:0000313" key="1">
    <source>
        <dbReference type="EnsemblMetazoa" id="tetur11g05900.1"/>
    </source>
</evidence>
<reference evidence="1" key="2">
    <citation type="submission" date="2015-06" db="UniProtKB">
        <authorList>
            <consortium name="EnsemblMetazoa"/>
        </authorList>
    </citation>
    <scope>IDENTIFICATION</scope>
</reference>
<accession>T1KHX0</accession>
<dbReference type="HOGENOM" id="CLU_3034944_0_0_1"/>
<dbReference type="Proteomes" id="UP000015104">
    <property type="component" value="Unassembled WGS sequence"/>
</dbReference>
<reference evidence="2" key="1">
    <citation type="submission" date="2011-08" db="EMBL/GenBank/DDBJ databases">
        <authorList>
            <person name="Rombauts S."/>
        </authorList>
    </citation>
    <scope>NUCLEOTIDE SEQUENCE</scope>
    <source>
        <strain evidence="2">London</strain>
    </source>
</reference>
<evidence type="ECO:0000313" key="2">
    <source>
        <dbReference type="Proteomes" id="UP000015104"/>
    </source>
</evidence>
<dbReference type="AlphaFoldDB" id="T1KHX0"/>